<dbReference type="Gene3D" id="3.90.110.10">
    <property type="entry name" value="Lactate dehydrogenase/glycoside hydrolase, family 4, C-terminal"/>
    <property type="match status" value="1"/>
</dbReference>
<dbReference type="InterPro" id="IPR022383">
    <property type="entry name" value="Lactate/malate_DH_C"/>
</dbReference>
<evidence type="ECO:0000259" key="2">
    <source>
        <dbReference type="Pfam" id="PF02866"/>
    </source>
</evidence>
<reference evidence="3 4" key="1">
    <citation type="journal article" date="2018" name="Genomics">
        <title>Molecular footprints of inshore aquatic adaptation in Indo-Pacific humpback dolphin (Sousa chinensis).</title>
        <authorList>
            <person name="Ming Y."/>
            <person name="Jian J."/>
            <person name="Yu F."/>
            <person name="Yu X."/>
            <person name="Wang J."/>
            <person name="Liu W."/>
        </authorList>
    </citation>
    <scope>NUCLEOTIDE SEQUENCE [LARGE SCALE GENOMIC DNA]</scope>
    <source>
        <strain evidence="3">MY-2018</strain>
        <tissue evidence="3">Skin</tissue>
    </source>
</reference>
<keyword evidence="4" id="KW-1185">Reference proteome</keyword>
<feature type="domain" description="Lactate/malate dehydrogenase C-terminal" evidence="2">
    <location>
        <begin position="1"/>
        <end position="83"/>
    </location>
</feature>
<dbReference type="EMBL" id="QWLN02005517">
    <property type="protein sequence ID" value="TEA37476.1"/>
    <property type="molecule type" value="Genomic_DNA"/>
</dbReference>
<dbReference type="GO" id="GO:0016616">
    <property type="term" value="F:oxidoreductase activity, acting on the CH-OH group of donors, NAD or NADP as acceptor"/>
    <property type="evidence" value="ECO:0007669"/>
    <property type="project" value="InterPro"/>
</dbReference>
<dbReference type="PANTHER" id="PTHR23382">
    <property type="entry name" value="MALATE DEHYDROGENASE"/>
    <property type="match status" value="1"/>
</dbReference>
<feature type="non-terminal residue" evidence="3">
    <location>
        <position position="84"/>
    </location>
</feature>
<accession>A0A484GQL8</accession>
<dbReference type="InterPro" id="IPR015955">
    <property type="entry name" value="Lactate_DH/Glyco_Ohase_4_C"/>
</dbReference>
<evidence type="ECO:0000256" key="1">
    <source>
        <dbReference type="ARBA" id="ARBA00023002"/>
    </source>
</evidence>
<gene>
    <name evidence="3" type="ORF">DBR06_SOUSAS37110009</name>
</gene>
<name>A0A484GQL8_SOUCH</name>
<dbReference type="Proteomes" id="UP000295264">
    <property type="component" value="Unassembled WGS sequence"/>
</dbReference>
<protein>
    <recommendedName>
        <fullName evidence="2">Lactate/malate dehydrogenase C-terminal domain-containing protein</fullName>
    </recommendedName>
</protein>
<evidence type="ECO:0000313" key="4">
    <source>
        <dbReference type="Proteomes" id="UP000295264"/>
    </source>
</evidence>
<comment type="caution">
    <text evidence="3">The sequence shown here is derived from an EMBL/GenBank/DDBJ whole genome shotgun (WGS) entry which is preliminary data.</text>
</comment>
<dbReference type="AlphaFoldDB" id="A0A484GQL8"/>
<evidence type="ECO:0000313" key="3">
    <source>
        <dbReference type="EMBL" id="TEA37476.1"/>
    </source>
</evidence>
<proteinExistence type="predicted"/>
<dbReference type="InterPro" id="IPR010945">
    <property type="entry name" value="Malate_DH_type2"/>
</dbReference>
<organism evidence="3 4">
    <name type="scientific">Sousa chinensis</name>
    <name type="common">Indo-pacific humpbacked dolphin</name>
    <name type="synonym">Steno chinensis</name>
    <dbReference type="NCBI Taxonomy" id="103600"/>
    <lineage>
        <taxon>Eukaryota</taxon>
        <taxon>Metazoa</taxon>
        <taxon>Chordata</taxon>
        <taxon>Craniata</taxon>
        <taxon>Vertebrata</taxon>
        <taxon>Euteleostomi</taxon>
        <taxon>Mammalia</taxon>
        <taxon>Eutheria</taxon>
        <taxon>Laurasiatheria</taxon>
        <taxon>Artiodactyla</taxon>
        <taxon>Whippomorpha</taxon>
        <taxon>Cetacea</taxon>
        <taxon>Odontoceti</taxon>
        <taxon>Delphinidae</taxon>
        <taxon>Sousa</taxon>
    </lineage>
</organism>
<dbReference type="GO" id="GO:0006108">
    <property type="term" value="P:malate metabolic process"/>
    <property type="evidence" value="ECO:0007669"/>
    <property type="project" value="InterPro"/>
</dbReference>
<keyword evidence="1" id="KW-0560">Oxidoreductase</keyword>
<dbReference type="SUPFAM" id="SSF56327">
    <property type="entry name" value="LDH C-terminal domain-like"/>
    <property type="match status" value="1"/>
</dbReference>
<dbReference type="GO" id="GO:0016615">
    <property type="term" value="F:malate dehydrogenase activity"/>
    <property type="evidence" value="ECO:0007669"/>
    <property type="project" value="InterPro"/>
</dbReference>
<dbReference type="Pfam" id="PF02866">
    <property type="entry name" value="Ldh_1_C"/>
    <property type="match status" value="1"/>
</dbReference>
<sequence length="84" mass="9326">MAAAKAICDHIRDTWFGIPEGESVSMSVISYGNFYSITSGLLNSFPVIIKNKTWKVVEVLPINDFSGEEMDLSARELAKRKETA</sequence>